<keyword evidence="6" id="KW-1185">Reference proteome</keyword>
<evidence type="ECO:0000313" key="6">
    <source>
        <dbReference type="Proteomes" id="UP001177140"/>
    </source>
</evidence>
<dbReference type="Gene3D" id="3.30.40.10">
    <property type="entry name" value="Zinc/RING finger domain, C3HC4 (zinc finger)"/>
    <property type="match status" value="1"/>
</dbReference>
<organism evidence="5 6">
    <name type="scientific">Papaver nudicaule</name>
    <name type="common">Iceland poppy</name>
    <dbReference type="NCBI Taxonomy" id="74823"/>
    <lineage>
        <taxon>Eukaryota</taxon>
        <taxon>Viridiplantae</taxon>
        <taxon>Streptophyta</taxon>
        <taxon>Embryophyta</taxon>
        <taxon>Tracheophyta</taxon>
        <taxon>Spermatophyta</taxon>
        <taxon>Magnoliopsida</taxon>
        <taxon>Ranunculales</taxon>
        <taxon>Papaveraceae</taxon>
        <taxon>Papaveroideae</taxon>
        <taxon>Papaver</taxon>
    </lineage>
</organism>
<sequence length="495" mass="57323">MSDLRDITSDPSFICFYPQGYNDPASSSDEEDENFLLGAQGESADAVPEPVRQDYSRELVEVEGYDSLFLSPEESLISEIEAPRRRIGLQGGYSREVVEEGDELLLSPEEEIEAQRIAASSSGVEEEDVEEHQESEADEDVTLFVTGQLELTTDPSNNTTIKIVLKPDDANDSNTVGVRGESNGNAEIVVCCSFCMNPYSSQGDHQVSCLPCGHLFGFPCIQRWIKHSKQRYSKCPICNQKCALKNVVKLYVSRLPNSVSFQPKDDLYKVNYAKHKEELADIKREFMKNTKLCCERIERISTQNEHVEEMRQSYEQHLNELKEELGDTKRELMKKTKCCEEKSKRLELLDRDAEEIQKITKMVQQRNEIQQRNEKTISGLRKKLKKRKNELDANSRMVEQLTEATEATDKRIEELMKRIERESRKRKNRRIPPTLKGRLMDRAHRLTLSKARKAKDRKMDQRMKTIERQDSPIQKMTKRRRVMDPAPQRNKPRKR</sequence>
<dbReference type="PANTHER" id="PTHR16047:SF7">
    <property type="entry name" value="E3 UBIQUITIN-PROTEIN LIGASE RFWD3"/>
    <property type="match status" value="1"/>
</dbReference>
<dbReference type="GO" id="GO:0004842">
    <property type="term" value="F:ubiquitin-protein transferase activity"/>
    <property type="evidence" value="ECO:0007669"/>
    <property type="project" value="InterPro"/>
</dbReference>
<evidence type="ECO:0000259" key="4">
    <source>
        <dbReference type="PROSITE" id="PS50089"/>
    </source>
</evidence>
<keyword evidence="1" id="KW-0479">Metal-binding</keyword>
<dbReference type="PROSITE" id="PS50089">
    <property type="entry name" value="ZF_RING_2"/>
    <property type="match status" value="1"/>
</dbReference>
<keyword evidence="1" id="KW-0862">Zinc</keyword>
<dbReference type="GO" id="GO:0016567">
    <property type="term" value="P:protein ubiquitination"/>
    <property type="evidence" value="ECO:0007669"/>
    <property type="project" value="InterPro"/>
</dbReference>
<proteinExistence type="predicted"/>
<dbReference type="EMBL" id="JAJJMA010241649">
    <property type="protein sequence ID" value="MCL7042987.1"/>
    <property type="molecule type" value="Genomic_DNA"/>
</dbReference>
<dbReference type="InterPro" id="IPR013083">
    <property type="entry name" value="Znf_RING/FYVE/PHD"/>
</dbReference>
<dbReference type="SMART" id="SM00184">
    <property type="entry name" value="RING"/>
    <property type="match status" value="1"/>
</dbReference>
<dbReference type="CDD" id="cd16450">
    <property type="entry name" value="mRING-C3HGC3_RFWD3"/>
    <property type="match status" value="1"/>
</dbReference>
<dbReference type="Proteomes" id="UP001177140">
    <property type="component" value="Unassembled WGS sequence"/>
</dbReference>
<keyword evidence="1" id="KW-0863">Zinc-finger</keyword>
<dbReference type="GO" id="GO:0005634">
    <property type="term" value="C:nucleus"/>
    <property type="evidence" value="ECO:0007669"/>
    <property type="project" value="InterPro"/>
</dbReference>
<feature type="compositionally biased region" description="Basic and acidic residues" evidence="3">
    <location>
        <begin position="457"/>
        <end position="470"/>
    </location>
</feature>
<evidence type="ECO:0000256" key="2">
    <source>
        <dbReference type="SAM" id="Coils"/>
    </source>
</evidence>
<protein>
    <recommendedName>
        <fullName evidence="4">RING-type domain-containing protein</fullName>
    </recommendedName>
</protein>
<keyword evidence="2" id="KW-0175">Coiled coil</keyword>
<feature type="region of interest" description="Disordered" evidence="3">
    <location>
        <begin position="451"/>
        <end position="495"/>
    </location>
</feature>
<dbReference type="GO" id="GO:0008270">
    <property type="term" value="F:zinc ion binding"/>
    <property type="evidence" value="ECO:0007669"/>
    <property type="project" value="UniProtKB-KW"/>
</dbReference>
<accession>A0AA42AWC4</accession>
<dbReference type="PANTHER" id="PTHR16047">
    <property type="entry name" value="RFWD3 PROTEIN"/>
    <property type="match status" value="1"/>
</dbReference>
<dbReference type="InterPro" id="IPR037381">
    <property type="entry name" value="RFWD3"/>
</dbReference>
<name>A0AA42AWC4_PAPNU</name>
<dbReference type="InterPro" id="IPR001841">
    <property type="entry name" value="Znf_RING"/>
</dbReference>
<gene>
    <name evidence="5" type="ORF">MKW94_012500</name>
</gene>
<dbReference type="AlphaFoldDB" id="A0AA42AWC4"/>
<evidence type="ECO:0000256" key="3">
    <source>
        <dbReference type="SAM" id="MobiDB-lite"/>
    </source>
</evidence>
<dbReference type="GO" id="GO:0036297">
    <property type="term" value="P:interstrand cross-link repair"/>
    <property type="evidence" value="ECO:0007669"/>
    <property type="project" value="InterPro"/>
</dbReference>
<evidence type="ECO:0000313" key="5">
    <source>
        <dbReference type="EMBL" id="MCL7042987.1"/>
    </source>
</evidence>
<dbReference type="Pfam" id="PF13639">
    <property type="entry name" value="zf-RING_2"/>
    <property type="match status" value="1"/>
</dbReference>
<evidence type="ECO:0000256" key="1">
    <source>
        <dbReference type="PROSITE-ProRule" id="PRU00175"/>
    </source>
</evidence>
<feature type="domain" description="RING-type" evidence="4">
    <location>
        <begin position="192"/>
        <end position="239"/>
    </location>
</feature>
<feature type="coiled-coil region" evidence="2">
    <location>
        <begin position="297"/>
        <end position="425"/>
    </location>
</feature>
<comment type="caution">
    <text evidence="5">The sequence shown here is derived from an EMBL/GenBank/DDBJ whole genome shotgun (WGS) entry which is preliminary data.</text>
</comment>
<dbReference type="SUPFAM" id="SSF57850">
    <property type="entry name" value="RING/U-box"/>
    <property type="match status" value="1"/>
</dbReference>
<reference evidence="5" key="1">
    <citation type="submission" date="2022-03" db="EMBL/GenBank/DDBJ databases">
        <title>A functionally conserved STORR gene fusion in Papaver species that diverged 16.8 million years ago.</title>
        <authorList>
            <person name="Catania T."/>
        </authorList>
    </citation>
    <scope>NUCLEOTIDE SEQUENCE</scope>
    <source>
        <strain evidence="5">S-191538</strain>
    </source>
</reference>